<evidence type="ECO:0000256" key="4">
    <source>
        <dbReference type="ARBA" id="ARBA00023155"/>
    </source>
</evidence>
<dbReference type="PANTHER" id="PTHR45793:SF5">
    <property type="entry name" value="HOMEOTIC PROTEIN OCELLILESS"/>
    <property type="match status" value="1"/>
</dbReference>
<dbReference type="GO" id="GO:0005634">
    <property type="term" value="C:nucleus"/>
    <property type="evidence" value="ECO:0007669"/>
    <property type="project" value="UniProtKB-SubCell"/>
</dbReference>
<dbReference type="Pfam" id="PF00046">
    <property type="entry name" value="Homeodomain"/>
    <property type="match status" value="2"/>
</dbReference>
<feature type="region of interest" description="Disordered" evidence="8">
    <location>
        <begin position="567"/>
        <end position="590"/>
    </location>
</feature>
<feature type="region of interest" description="Disordered" evidence="8">
    <location>
        <begin position="518"/>
        <end position="537"/>
    </location>
</feature>
<feature type="region of interest" description="Disordered" evidence="8">
    <location>
        <begin position="987"/>
        <end position="1019"/>
    </location>
</feature>
<dbReference type="GO" id="GO:0000981">
    <property type="term" value="F:DNA-binding transcription factor activity, RNA polymerase II-specific"/>
    <property type="evidence" value="ECO:0007669"/>
    <property type="project" value="InterPro"/>
</dbReference>
<dbReference type="Gene3D" id="1.10.10.60">
    <property type="entry name" value="Homeodomain-like"/>
    <property type="match status" value="2"/>
</dbReference>
<dbReference type="InterPro" id="IPR001356">
    <property type="entry name" value="HD"/>
</dbReference>
<dbReference type="AlphaFoldDB" id="A0A430Q7J7"/>
<dbReference type="InterPro" id="IPR017970">
    <property type="entry name" value="Homeobox_CS"/>
</dbReference>
<dbReference type="SUPFAM" id="SSF46689">
    <property type="entry name" value="Homeodomain-like"/>
    <property type="match status" value="2"/>
</dbReference>
<dbReference type="GO" id="GO:0000978">
    <property type="term" value="F:RNA polymerase II cis-regulatory region sequence-specific DNA binding"/>
    <property type="evidence" value="ECO:0007669"/>
    <property type="project" value="TreeGrafter"/>
</dbReference>
<feature type="compositionally biased region" description="Basic and acidic residues" evidence="8">
    <location>
        <begin position="263"/>
        <end position="277"/>
    </location>
</feature>
<evidence type="ECO:0000256" key="7">
    <source>
        <dbReference type="RuleBase" id="RU000682"/>
    </source>
</evidence>
<feature type="domain" description="Homeobox" evidence="9">
    <location>
        <begin position="1134"/>
        <end position="1172"/>
    </location>
</feature>
<name>A0A430Q7J7_SCHBO</name>
<feature type="DNA-binding region" description="Homeobox" evidence="6">
    <location>
        <begin position="1068"/>
        <end position="1127"/>
    </location>
</feature>
<evidence type="ECO:0000256" key="3">
    <source>
        <dbReference type="ARBA" id="ARBA00023125"/>
    </source>
</evidence>
<keyword evidence="11" id="KW-1185">Reference proteome</keyword>
<evidence type="ECO:0000256" key="5">
    <source>
        <dbReference type="ARBA" id="ARBA00023242"/>
    </source>
</evidence>
<feature type="compositionally biased region" description="Low complexity" evidence="8">
    <location>
        <begin position="123"/>
        <end position="140"/>
    </location>
</feature>
<keyword evidence="2" id="KW-0217">Developmental protein</keyword>
<dbReference type="SMART" id="SM00389">
    <property type="entry name" value="HOX"/>
    <property type="match status" value="1"/>
</dbReference>
<dbReference type="PROSITE" id="PS50071">
    <property type="entry name" value="HOMEOBOX_2"/>
    <property type="match status" value="2"/>
</dbReference>
<evidence type="ECO:0000313" key="11">
    <source>
        <dbReference type="Proteomes" id="UP000290809"/>
    </source>
</evidence>
<feature type="region of interest" description="Disordered" evidence="8">
    <location>
        <begin position="258"/>
        <end position="277"/>
    </location>
</feature>
<comment type="subcellular location">
    <subcellularLocation>
        <location evidence="1 6 7">Nucleus</location>
    </subcellularLocation>
</comment>
<evidence type="ECO:0000313" key="10">
    <source>
        <dbReference type="EMBL" id="RTG83606.1"/>
    </source>
</evidence>
<evidence type="ECO:0000256" key="1">
    <source>
        <dbReference type="ARBA" id="ARBA00004123"/>
    </source>
</evidence>
<proteinExistence type="predicted"/>
<dbReference type="CDD" id="cd00086">
    <property type="entry name" value="homeodomain"/>
    <property type="match status" value="1"/>
</dbReference>
<keyword evidence="3 6" id="KW-0238">DNA-binding</keyword>
<feature type="region of interest" description="Disordered" evidence="8">
    <location>
        <begin position="123"/>
        <end position="145"/>
    </location>
</feature>
<evidence type="ECO:0000256" key="2">
    <source>
        <dbReference type="ARBA" id="ARBA00022473"/>
    </source>
</evidence>
<feature type="DNA-binding region" description="Homeobox" evidence="6">
    <location>
        <begin position="1136"/>
        <end position="1173"/>
    </location>
</feature>
<sequence length="1200" mass="137091">MDNPVSIYTSNTQHQLMNPLFMNKIESLSPKSSLSPSAINNPSISHHFYTHNYSLFKTPNLSYSDQNNLNPSIINASTDLTNSRETSTFSRNDVLDLKNTRNSNFCSESSLLSSSVTSSSFSSSSSVSSSSSLSSSSSRSGIVTASNSTDELPSIQIPMLLSSTSFEINSATTPTSITSITTVTGNNDNNNNNSNYDLVESSNDIQNLYINTMNCQYNSNELINSHSSTPLHLVNYSSLINYSPNNEDYHQLGGYQQFHHQQHHENQPLEKSSLDDSKSVNFTSSNLHWNTTSDESQLSCIDKSMENIRKTICSNSTNVTNTPNINHSLSNISIEKLDQLIHRSTDPSHHKYHYSKLFNSSTNEFTEYKNKFKTNLMKKEFEINSPTLQTLSSVSVSSTSSVTTSVTSTLVETTSSILLKQEPDNSVYNLNQDKTIPIISSDHYPQITWSNPDLSISSINNNNNNINDNNKIKLEIKDVHNDCDNHLDHDHHNNDPMESNNQLNQSKQLYENYSENKYNLHTNNSNDNNNNNSPKPKYQIALSLTTNIYPTINSNYSRLKQNNTTIWNNSYDDNSSSNNNNNNNNNPEYESMLKSTQNHLNVSTELNSIHPQQLTMKQNEEMIMNNEHLTYFNENIPFSQNYSNDLNFLPYLNGHSHYPHPPLPSPPDYHHLHHEYYPQHMKLSPFLMSDYNNNNEYAHYRNNNNNTSYFSDDLKNHESSIIQMNKLNYSTNTTNNITNISVSNNNNNNGNSNVNRDLFDKYNHELYTNSDNHPYSGYSNNYSQLSNYPFDVNNTTSSINFSNTYFDKVNNSNRNDSRDLLSSITLTNSSQSNQLSVEVPDQSTNTDQHDTHYLNRHDHNHNHHLSHSHIQVHSTLNQPSRHHNHHHHYQSLLSDFNSEYTNLFANTMNYHSFNNEINDNYNTSISPTLTSSSSSEVCSNNSNTTIPYKYSSSNTHMNSYDPMTFLQEMNLSRIHCNNHRHNCNSINNTTSNTNTSTTTNNNSISNSNHNDNSGNKHTINEQFNRQTNPYNLLEQSNNFLMAAAVVAAAAGSTPNDLNMSTGNPVRRQRRERTTFTRHQLLMLEELYAKTRYPDVYIREELALKLRLPESRVQVWFKNRRAKGRNQQRQNSAVENNNLITKTNNVNVSLKLRLPESRVQVWFKNRRAKGRNQQRQNSAVENNNLITKTNNVNVCQYENVK</sequence>
<reference evidence="10 11" key="1">
    <citation type="journal article" date="2019" name="PLoS Pathog.">
        <title>Genome sequence of the bovine parasite Schistosoma bovis Tanzania.</title>
        <authorList>
            <person name="Oey H."/>
            <person name="Zakrzewski M."/>
            <person name="Gobert G."/>
            <person name="Gravermann K."/>
            <person name="Stoye J."/>
            <person name="Jones M."/>
            <person name="Mcmanus D."/>
            <person name="Krause L."/>
        </authorList>
    </citation>
    <scope>NUCLEOTIDE SEQUENCE [LARGE SCALE GENOMIC DNA]</scope>
    <source>
        <strain evidence="10 11">TAN1997</strain>
    </source>
</reference>
<gene>
    <name evidence="10" type="ORF">DC041_0009662</name>
</gene>
<protein>
    <recommendedName>
        <fullName evidence="9">Homeobox domain-containing protein</fullName>
    </recommendedName>
</protein>
<dbReference type="Proteomes" id="UP000290809">
    <property type="component" value="Unassembled WGS sequence"/>
</dbReference>
<keyword evidence="5 6" id="KW-0539">Nucleus</keyword>
<dbReference type="InterPro" id="IPR009057">
    <property type="entry name" value="Homeodomain-like_sf"/>
</dbReference>
<organism evidence="10 11">
    <name type="scientific">Schistosoma bovis</name>
    <name type="common">Blood fluke</name>
    <dbReference type="NCBI Taxonomy" id="6184"/>
    <lineage>
        <taxon>Eukaryota</taxon>
        <taxon>Metazoa</taxon>
        <taxon>Spiralia</taxon>
        <taxon>Lophotrochozoa</taxon>
        <taxon>Platyhelminthes</taxon>
        <taxon>Trematoda</taxon>
        <taxon>Digenea</taxon>
        <taxon>Strigeidida</taxon>
        <taxon>Schistosomatoidea</taxon>
        <taxon>Schistosomatidae</taxon>
        <taxon>Schistosoma</taxon>
    </lineage>
</organism>
<dbReference type="STRING" id="6184.A0A430Q7J7"/>
<dbReference type="PROSITE" id="PS00027">
    <property type="entry name" value="HOMEOBOX_1"/>
    <property type="match status" value="2"/>
</dbReference>
<feature type="compositionally biased region" description="Low complexity" evidence="8">
    <location>
        <begin position="987"/>
        <end position="1015"/>
    </location>
</feature>
<keyword evidence="4 6" id="KW-0371">Homeobox</keyword>
<evidence type="ECO:0000256" key="6">
    <source>
        <dbReference type="PROSITE-ProRule" id="PRU00108"/>
    </source>
</evidence>
<feature type="compositionally biased region" description="Low complexity" evidence="8">
    <location>
        <begin position="568"/>
        <end position="586"/>
    </location>
</feature>
<dbReference type="EMBL" id="QMKO01002410">
    <property type="protein sequence ID" value="RTG83606.1"/>
    <property type="molecule type" value="Genomic_DNA"/>
</dbReference>
<dbReference type="PANTHER" id="PTHR45793">
    <property type="entry name" value="HOMEOBOX PROTEIN"/>
    <property type="match status" value="1"/>
</dbReference>
<feature type="domain" description="Homeobox" evidence="9">
    <location>
        <begin position="1066"/>
        <end position="1126"/>
    </location>
</feature>
<evidence type="ECO:0000259" key="9">
    <source>
        <dbReference type="PROSITE" id="PS50071"/>
    </source>
</evidence>
<evidence type="ECO:0000256" key="8">
    <source>
        <dbReference type="SAM" id="MobiDB-lite"/>
    </source>
</evidence>
<comment type="caution">
    <text evidence="10">The sequence shown here is derived from an EMBL/GenBank/DDBJ whole genome shotgun (WGS) entry which is preliminary data.</text>
</comment>
<accession>A0A430Q7J7</accession>
<feature type="compositionally biased region" description="Low complexity" evidence="8">
    <location>
        <begin position="523"/>
        <end position="533"/>
    </location>
</feature>
<dbReference type="FunFam" id="1.10.10.60:FF:000679">
    <property type="entry name" value="Homeobox protein aristaless"/>
    <property type="match status" value="1"/>
</dbReference>